<dbReference type="InterPro" id="IPR011051">
    <property type="entry name" value="RmlC_Cupin_sf"/>
</dbReference>
<evidence type="ECO:0000259" key="2">
    <source>
        <dbReference type="Pfam" id="PF07883"/>
    </source>
</evidence>
<accession>A0ABS7F1A2</accession>
<evidence type="ECO:0000313" key="4">
    <source>
        <dbReference type="Proteomes" id="UP001519924"/>
    </source>
</evidence>
<dbReference type="Proteomes" id="UP001519924">
    <property type="component" value="Unassembled WGS sequence"/>
</dbReference>
<reference evidence="3 4" key="1">
    <citation type="submission" date="2021-08" db="EMBL/GenBank/DDBJ databases">
        <title>Caldovatus sediminis gen. nov., sp. nov., a moderately thermophilic bacterium isolated from a hot spring.</title>
        <authorList>
            <person name="Hu C.-J."/>
            <person name="Li W.-J."/>
            <person name="Xian W.-D."/>
        </authorList>
    </citation>
    <scope>NUCLEOTIDE SEQUENCE [LARGE SCALE GENOMIC DNA]</scope>
    <source>
        <strain evidence="3 4">SYSU G05006</strain>
    </source>
</reference>
<dbReference type="Gene3D" id="2.60.120.10">
    <property type="entry name" value="Jelly Rolls"/>
    <property type="match status" value="1"/>
</dbReference>
<dbReference type="InterPro" id="IPR013096">
    <property type="entry name" value="Cupin_2"/>
</dbReference>
<feature type="region of interest" description="Disordered" evidence="1">
    <location>
        <begin position="1"/>
        <end position="21"/>
    </location>
</feature>
<dbReference type="Pfam" id="PF07883">
    <property type="entry name" value="Cupin_2"/>
    <property type="match status" value="1"/>
</dbReference>
<comment type="caution">
    <text evidence="3">The sequence shown here is derived from an EMBL/GenBank/DDBJ whole genome shotgun (WGS) entry which is preliminary data.</text>
</comment>
<dbReference type="SUPFAM" id="SSF51182">
    <property type="entry name" value="RmlC-like cupins"/>
    <property type="match status" value="1"/>
</dbReference>
<keyword evidence="4" id="KW-1185">Reference proteome</keyword>
<dbReference type="EMBL" id="JAHZUY010000013">
    <property type="protein sequence ID" value="MBW8269339.1"/>
    <property type="molecule type" value="Genomic_DNA"/>
</dbReference>
<sequence>MSAPPASALPFRRPSERPDAIAPDGSEVRVLCALGRGSMALFTLPPGAVSRAVAHHRLEELWFVLGGRGRMWRRLGEAEDVLDLAPGLSLAIPPRTAFQFRCDGTEPLVALAVTMPPWTDASECYPAAGPWPPTL</sequence>
<name>A0ABS7F1A2_9PROT</name>
<feature type="domain" description="Cupin type-2" evidence="2">
    <location>
        <begin position="41"/>
        <end position="113"/>
    </location>
</feature>
<dbReference type="RefSeq" id="WP_220117094.1">
    <property type="nucleotide sequence ID" value="NZ_JAHZUY010000013.1"/>
</dbReference>
<gene>
    <name evidence="3" type="ORF">K1J50_07540</name>
</gene>
<protein>
    <submittedName>
        <fullName evidence="3">Cupin domain-containing protein</fullName>
    </submittedName>
</protein>
<evidence type="ECO:0000256" key="1">
    <source>
        <dbReference type="SAM" id="MobiDB-lite"/>
    </source>
</evidence>
<organism evidence="3 4">
    <name type="scientific">Caldovatus aquaticus</name>
    <dbReference type="NCBI Taxonomy" id="2865671"/>
    <lineage>
        <taxon>Bacteria</taxon>
        <taxon>Pseudomonadati</taxon>
        <taxon>Pseudomonadota</taxon>
        <taxon>Alphaproteobacteria</taxon>
        <taxon>Acetobacterales</taxon>
        <taxon>Roseomonadaceae</taxon>
        <taxon>Caldovatus</taxon>
    </lineage>
</organism>
<dbReference type="InterPro" id="IPR014710">
    <property type="entry name" value="RmlC-like_jellyroll"/>
</dbReference>
<evidence type="ECO:0000313" key="3">
    <source>
        <dbReference type="EMBL" id="MBW8269339.1"/>
    </source>
</evidence>
<proteinExistence type="predicted"/>